<evidence type="ECO:0000256" key="5">
    <source>
        <dbReference type="ARBA" id="ARBA00022989"/>
    </source>
</evidence>
<feature type="compositionally biased region" description="Pro residues" evidence="8">
    <location>
        <begin position="974"/>
        <end position="986"/>
    </location>
</feature>
<evidence type="ECO:0000256" key="3">
    <source>
        <dbReference type="ARBA" id="ARBA00022737"/>
    </source>
</evidence>
<feature type="domain" description="Cadherin" evidence="11">
    <location>
        <begin position="131"/>
        <end position="237"/>
    </location>
</feature>
<reference evidence="12 13" key="1">
    <citation type="submission" date="2022-05" db="EMBL/GenBank/DDBJ databases">
        <authorList>
            <consortium name="Genoscope - CEA"/>
            <person name="William W."/>
        </authorList>
    </citation>
    <scope>NUCLEOTIDE SEQUENCE [LARGE SCALE GENOMIC DNA]</scope>
</reference>
<feature type="domain" description="Cadherin" evidence="11">
    <location>
        <begin position="365"/>
        <end position="432"/>
    </location>
</feature>
<feature type="domain" description="Cadherin" evidence="11">
    <location>
        <begin position="432"/>
        <end position="536"/>
    </location>
</feature>
<dbReference type="InterPro" id="IPR002126">
    <property type="entry name" value="Cadherin-like_dom"/>
</dbReference>
<dbReference type="PROSITE" id="PS00232">
    <property type="entry name" value="CADHERIN_1"/>
    <property type="match status" value="2"/>
</dbReference>
<evidence type="ECO:0000256" key="6">
    <source>
        <dbReference type="ARBA" id="ARBA00023136"/>
    </source>
</evidence>
<keyword evidence="13" id="KW-1185">Reference proteome</keyword>
<keyword evidence="4 7" id="KW-0106">Calcium</keyword>
<feature type="domain" description="Cadherin" evidence="11">
    <location>
        <begin position="25"/>
        <end position="130"/>
    </location>
</feature>
<keyword evidence="3" id="KW-0677">Repeat</keyword>
<feature type="region of interest" description="Disordered" evidence="8">
    <location>
        <begin position="965"/>
        <end position="995"/>
    </location>
</feature>
<name>A0ABN8MEL2_9CNID</name>
<keyword evidence="6 9" id="KW-0472">Membrane</keyword>
<organism evidence="12 13">
    <name type="scientific">Porites evermanni</name>
    <dbReference type="NCBI Taxonomy" id="104178"/>
    <lineage>
        <taxon>Eukaryota</taxon>
        <taxon>Metazoa</taxon>
        <taxon>Cnidaria</taxon>
        <taxon>Anthozoa</taxon>
        <taxon>Hexacorallia</taxon>
        <taxon>Scleractinia</taxon>
        <taxon>Fungiina</taxon>
        <taxon>Poritidae</taxon>
        <taxon>Porites</taxon>
    </lineage>
</organism>
<evidence type="ECO:0000256" key="9">
    <source>
        <dbReference type="SAM" id="Phobius"/>
    </source>
</evidence>
<dbReference type="PRINTS" id="PR00205">
    <property type="entry name" value="CADHERIN"/>
</dbReference>
<evidence type="ECO:0000313" key="13">
    <source>
        <dbReference type="Proteomes" id="UP001159427"/>
    </source>
</evidence>
<feature type="domain" description="Cadherin" evidence="11">
    <location>
        <begin position="238"/>
        <end position="365"/>
    </location>
</feature>
<evidence type="ECO:0000256" key="1">
    <source>
        <dbReference type="ARBA" id="ARBA00004370"/>
    </source>
</evidence>
<keyword evidence="2 9" id="KW-0812">Transmembrane</keyword>
<dbReference type="InterPro" id="IPR020894">
    <property type="entry name" value="Cadherin_CS"/>
</dbReference>
<dbReference type="InterPro" id="IPR015919">
    <property type="entry name" value="Cadherin-like_sf"/>
</dbReference>
<dbReference type="SUPFAM" id="SSF49313">
    <property type="entry name" value="Cadherin-like"/>
    <property type="match status" value="7"/>
</dbReference>
<dbReference type="SMART" id="SM00112">
    <property type="entry name" value="CA"/>
    <property type="match status" value="7"/>
</dbReference>
<dbReference type="CDD" id="cd11304">
    <property type="entry name" value="Cadherin_repeat"/>
    <property type="match status" value="7"/>
</dbReference>
<dbReference type="EMBL" id="CALNXI010000397">
    <property type="protein sequence ID" value="CAH3026281.1"/>
    <property type="molecule type" value="Genomic_DNA"/>
</dbReference>
<proteinExistence type="predicted"/>
<protein>
    <recommendedName>
        <fullName evidence="11">Cadherin domain-containing protein</fullName>
    </recommendedName>
</protein>
<feature type="compositionally biased region" description="Polar residues" evidence="8">
    <location>
        <begin position="1033"/>
        <end position="1048"/>
    </location>
</feature>
<dbReference type="PANTHER" id="PTHR24026">
    <property type="entry name" value="FAT ATYPICAL CADHERIN-RELATED"/>
    <property type="match status" value="1"/>
</dbReference>
<evidence type="ECO:0000256" key="2">
    <source>
        <dbReference type="ARBA" id="ARBA00022692"/>
    </source>
</evidence>
<feature type="region of interest" description="Disordered" evidence="8">
    <location>
        <begin position="1020"/>
        <end position="1056"/>
    </location>
</feature>
<keyword evidence="5 9" id="KW-1133">Transmembrane helix</keyword>
<evidence type="ECO:0000259" key="11">
    <source>
        <dbReference type="PROSITE" id="PS50268"/>
    </source>
</evidence>
<evidence type="ECO:0000256" key="4">
    <source>
        <dbReference type="ARBA" id="ARBA00022837"/>
    </source>
</evidence>
<feature type="chain" id="PRO_5045666875" description="Cadherin domain-containing protein" evidence="10">
    <location>
        <begin position="20"/>
        <end position="1076"/>
    </location>
</feature>
<dbReference type="Pfam" id="PF00028">
    <property type="entry name" value="Cadherin"/>
    <property type="match status" value="5"/>
</dbReference>
<keyword evidence="10" id="KW-0732">Signal</keyword>
<evidence type="ECO:0000256" key="8">
    <source>
        <dbReference type="SAM" id="MobiDB-lite"/>
    </source>
</evidence>
<feature type="transmembrane region" description="Helical" evidence="9">
    <location>
        <begin position="847"/>
        <end position="870"/>
    </location>
</feature>
<feature type="domain" description="Cadherin" evidence="11">
    <location>
        <begin position="642"/>
        <end position="749"/>
    </location>
</feature>
<feature type="signal peptide" evidence="10">
    <location>
        <begin position="1"/>
        <end position="19"/>
    </location>
</feature>
<sequence>MKWNLLLLSLACMASFVKGVSFNDEFIPLTPTLNETSPPGTIVTTVQVSGPHVGVHYFLEPGASPNQNDVNWFHINNTTGVITVAKALDREESGGLLKFNARARKSGDPVQGTKQIFVTVLDVNDNYPQFENSPYDVNVSEITKLGEVVLTVSASDRDTDNHFGVVSYGIAGGNTGEAFEIDPTNGQISLKKQLDFESSNKIYYLNVTATDTYGDGNQNWTIVTITVTDGDDLPARFSKYLYEVLADVNTPEGLEVVKVHAEDLDTEKAPVSYEIYPASDPEQSFLINNLTGIITVNKNLTRTSYRLIVTAKTTTHSPAFALVVIHAGAMPNRTFEVSVQENKANTVIYDLESVEQYFNVSDPVFEIVQGDEINKFSINQTSKELRVGSQALDREQRAQHIVIIELLSNGINRGFARIVVSVLDTNDNTPEFHGQASVNVREDTSAGTDILTLTATDRDAGLNGTVLYEIISGNEQGFFVLNNKSGILALSRQLDFETAVQYVLNISASDLGEPPSQTFTNITVHVIDVNDNSPMFQPRSLRVSLVEDTSLGSFVAQCNATDSDATSNAQITYHIVEGETNKFSIDNTTGVITTSGEFDRDTGVKEYMLVIKAQDGGQHPRTDIGFVIVSITDKNEHSPVILPLSYIGGVYKETTYYSLVATVKASDVDSDFNSNISYQVVSGVGIELFHVEPNTGHVRVTSSLADKEGSKFTLQVSASDGEKLTTDNAVVDIFVLRDQDAVILKAGVTVQAITNKRIEFLWMLEAITGGKPFIKYLQQENGNNVTLVTFHVVSGNRAMTGDEVIRSFSDNKEILDTTYKQWNIQGYQSPEPSAIEARTENEDGLSAVAGALICLGVIIGVGAIIMLIVLMRRKKRGQSPFKKKRHPRVTFNDSPFYIDPDHSAMATNQVERAQEAQEVIVHIPAEDGSSLEGSDTSSQKDIKDFVNFGYAARMAAMKEQDPDEYDDIDQNMFFPPPPTGPPPAPPDSDSDEGNTDYEIADASVIYGDGFVKHKDNTEVYRSDDEGDIDGIVLSQSPTNSTTGSTDQLVRNGGPKVAFPPGSFLRRFSMTEATTEL</sequence>
<dbReference type="Gene3D" id="2.60.40.60">
    <property type="entry name" value="Cadherins"/>
    <property type="match status" value="7"/>
</dbReference>
<dbReference type="Proteomes" id="UP001159427">
    <property type="component" value="Unassembled WGS sequence"/>
</dbReference>
<comment type="caution">
    <text evidence="12">The sequence shown here is derived from an EMBL/GenBank/DDBJ whole genome shotgun (WGS) entry which is preliminary data.</text>
</comment>
<comment type="subcellular location">
    <subcellularLocation>
        <location evidence="1">Membrane</location>
    </subcellularLocation>
</comment>
<dbReference type="PANTHER" id="PTHR24026:SF126">
    <property type="entry name" value="PROTOCADHERIN FAT 4"/>
    <property type="match status" value="1"/>
</dbReference>
<feature type="domain" description="Cadherin" evidence="11">
    <location>
        <begin position="537"/>
        <end position="641"/>
    </location>
</feature>
<evidence type="ECO:0000256" key="10">
    <source>
        <dbReference type="SAM" id="SignalP"/>
    </source>
</evidence>
<accession>A0ABN8MEL2</accession>
<dbReference type="PROSITE" id="PS50268">
    <property type="entry name" value="CADHERIN_2"/>
    <property type="match status" value="7"/>
</dbReference>
<gene>
    <name evidence="12" type="ORF">PEVE_00028563</name>
</gene>
<evidence type="ECO:0000256" key="7">
    <source>
        <dbReference type="PROSITE-ProRule" id="PRU00043"/>
    </source>
</evidence>
<evidence type="ECO:0000313" key="12">
    <source>
        <dbReference type="EMBL" id="CAH3026281.1"/>
    </source>
</evidence>